<keyword evidence="6 14" id="KW-0732">Signal</keyword>
<evidence type="ECO:0000313" key="16">
    <source>
        <dbReference type="Proteomes" id="UP000005496"/>
    </source>
</evidence>
<evidence type="ECO:0000256" key="3">
    <source>
        <dbReference type="ARBA" id="ARBA00022448"/>
    </source>
</evidence>
<dbReference type="GO" id="GO:0046872">
    <property type="term" value="F:metal ion binding"/>
    <property type="evidence" value="ECO:0007669"/>
    <property type="project" value="UniProtKB-KW"/>
</dbReference>
<evidence type="ECO:0000256" key="5">
    <source>
        <dbReference type="ARBA" id="ARBA00022723"/>
    </source>
</evidence>
<evidence type="ECO:0000256" key="12">
    <source>
        <dbReference type="ARBA" id="ARBA00078141"/>
    </source>
</evidence>
<evidence type="ECO:0000256" key="7">
    <source>
        <dbReference type="ARBA" id="ARBA00023136"/>
    </source>
</evidence>
<dbReference type="PANTHER" id="PTHR30632">
    <property type="entry name" value="MOLYBDATE-BINDING PERIPLASMIC PROTEIN"/>
    <property type="match status" value="1"/>
</dbReference>
<keyword evidence="13" id="KW-0500">Molybdenum</keyword>
<comment type="function">
    <text evidence="9">Involved in the transport of molybdenum into the cell. Part of the binding-protein-dependent transport system ModABCD.</text>
</comment>
<proteinExistence type="inferred from homology"/>
<sequence>MPRITTLFLLSFFLLLSWPVQARELIVSAAASLTEAFEEISAQFEADNPGVRIIRNYAASGALYRQMTQGAPVDVYAPANMHWMQEAARAGLVEAGNLHVFAQNQVVLAVPGSDKPDISTPEDLRLGRIRRIGITSPATSPAGNYAMISLKNLGLWNELEQKMIYAETVTQLMDYIRRGEVDAGLIYASDILRGQDEIHKKYTMPLDTPPAYPVAVLSSSTKPGLARKFVDLVLSQKGQAIMEKNGFQAASQ</sequence>
<dbReference type="Gene3D" id="3.40.190.10">
    <property type="entry name" value="Periplasmic binding protein-like II"/>
    <property type="match status" value="2"/>
</dbReference>
<dbReference type="RefSeq" id="WP_008868621.1">
    <property type="nucleotide sequence ID" value="NZ_ACJN02000001.1"/>
</dbReference>
<name>D6SLC8_9BACT</name>
<keyword evidence="3" id="KW-0813">Transport</keyword>
<feature type="binding site" evidence="13">
    <location>
        <position position="169"/>
    </location>
    <ligand>
        <name>molybdate</name>
        <dbReference type="ChEBI" id="CHEBI:36264"/>
    </ligand>
</feature>
<evidence type="ECO:0000256" key="10">
    <source>
        <dbReference type="ARBA" id="ARBA00062515"/>
    </source>
</evidence>
<dbReference type="NCBIfam" id="TIGR01256">
    <property type="entry name" value="modA"/>
    <property type="match status" value="1"/>
</dbReference>
<dbReference type="Pfam" id="PF13531">
    <property type="entry name" value="SBP_bac_11"/>
    <property type="match status" value="1"/>
</dbReference>
<feature type="signal peptide" evidence="14">
    <location>
        <begin position="1"/>
        <end position="22"/>
    </location>
</feature>
<dbReference type="PANTHER" id="PTHR30632:SF0">
    <property type="entry name" value="SULFATE-BINDING PROTEIN"/>
    <property type="match status" value="1"/>
</dbReference>
<comment type="subcellular location">
    <subcellularLocation>
        <location evidence="1">Cell membrane</location>
    </subcellularLocation>
</comment>
<dbReference type="SUPFAM" id="SSF53850">
    <property type="entry name" value="Periplasmic binding protein-like II"/>
    <property type="match status" value="1"/>
</dbReference>
<dbReference type="InterPro" id="IPR005950">
    <property type="entry name" value="ModA"/>
</dbReference>
<evidence type="ECO:0000256" key="2">
    <source>
        <dbReference type="ARBA" id="ARBA00009175"/>
    </source>
</evidence>
<keyword evidence="8" id="KW-0826">Tungsten</keyword>
<dbReference type="PIRSF" id="PIRSF004846">
    <property type="entry name" value="ModA"/>
    <property type="match status" value="1"/>
</dbReference>
<dbReference type="FunFam" id="3.40.190.10:FF:000030">
    <property type="entry name" value="Molybdate ABC transporter substrate-binding protein"/>
    <property type="match status" value="1"/>
</dbReference>
<dbReference type="eggNOG" id="COG0725">
    <property type="taxonomic scope" value="Bacteria"/>
</dbReference>
<feature type="binding site" evidence="13">
    <location>
        <position position="32"/>
    </location>
    <ligand>
        <name>molybdate</name>
        <dbReference type="ChEBI" id="CHEBI:36264"/>
    </ligand>
</feature>
<feature type="chain" id="PRO_5003087969" description="Molybdate-binding protein ModA" evidence="14">
    <location>
        <begin position="23"/>
        <end position="252"/>
    </location>
</feature>
<reference evidence="15" key="1">
    <citation type="submission" date="2010-05" db="EMBL/GenBank/DDBJ databases">
        <title>The draft genome of Desulfonatronospira thiodismutans ASO3-1.</title>
        <authorList>
            <consortium name="US DOE Joint Genome Institute (JGI-PGF)"/>
            <person name="Lucas S."/>
            <person name="Copeland A."/>
            <person name="Lapidus A."/>
            <person name="Cheng J.-F."/>
            <person name="Bruce D."/>
            <person name="Goodwin L."/>
            <person name="Pitluck S."/>
            <person name="Chertkov O."/>
            <person name="Brettin T."/>
            <person name="Detter J.C."/>
            <person name="Han C."/>
            <person name="Land M.L."/>
            <person name="Hauser L."/>
            <person name="Kyrpides N."/>
            <person name="Mikhailova N."/>
            <person name="Muyzer G."/>
            <person name="Woyke T."/>
        </authorList>
    </citation>
    <scope>NUCLEOTIDE SEQUENCE [LARGE SCALE GENOMIC DNA]</scope>
    <source>
        <strain evidence="15">ASO3-1</strain>
    </source>
</reference>
<feature type="binding site" evidence="13">
    <location>
        <position position="187"/>
    </location>
    <ligand>
        <name>molybdate</name>
        <dbReference type="ChEBI" id="CHEBI:36264"/>
    </ligand>
</feature>
<keyword evidence="7" id="KW-0472">Membrane</keyword>
<keyword evidence="5 13" id="KW-0479">Metal-binding</keyword>
<evidence type="ECO:0000256" key="14">
    <source>
        <dbReference type="SAM" id="SignalP"/>
    </source>
</evidence>
<dbReference type="GO" id="GO:0030973">
    <property type="term" value="F:molybdate ion binding"/>
    <property type="evidence" value="ECO:0007669"/>
    <property type="project" value="TreeGrafter"/>
</dbReference>
<comment type="subunit">
    <text evidence="10">The complex is composed of two ATP-binding proteins (ModC), two transmembrane proteins (ModB) and a solute-binding protein (ModA).</text>
</comment>
<dbReference type="OrthoDB" id="9785015at2"/>
<dbReference type="GO" id="GO:0015689">
    <property type="term" value="P:molybdate ion transport"/>
    <property type="evidence" value="ECO:0007669"/>
    <property type="project" value="InterPro"/>
</dbReference>
<dbReference type="Proteomes" id="UP000005496">
    <property type="component" value="Unassembled WGS sequence"/>
</dbReference>
<comment type="caution">
    <text evidence="15">The sequence shown here is derived from an EMBL/GenBank/DDBJ whole genome shotgun (WGS) entry which is preliminary data.</text>
</comment>
<dbReference type="EMBL" id="ACJN02000001">
    <property type="protein sequence ID" value="EFI35489.1"/>
    <property type="molecule type" value="Genomic_DNA"/>
</dbReference>
<dbReference type="InterPro" id="IPR050682">
    <property type="entry name" value="ModA/WtpA"/>
</dbReference>
<feature type="binding site" evidence="13">
    <location>
        <position position="60"/>
    </location>
    <ligand>
        <name>molybdate</name>
        <dbReference type="ChEBI" id="CHEBI:36264"/>
    </ligand>
</feature>
<evidence type="ECO:0000256" key="1">
    <source>
        <dbReference type="ARBA" id="ARBA00004236"/>
    </source>
</evidence>
<comment type="similarity">
    <text evidence="2">Belongs to the bacterial solute-binding protein ModA family.</text>
</comment>
<accession>D6SLC8</accession>
<evidence type="ECO:0000313" key="15">
    <source>
        <dbReference type="EMBL" id="EFI35489.1"/>
    </source>
</evidence>
<dbReference type="GO" id="GO:0005886">
    <property type="term" value="C:plasma membrane"/>
    <property type="evidence" value="ECO:0007669"/>
    <property type="project" value="UniProtKB-SubCell"/>
</dbReference>
<dbReference type="AlphaFoldDB" id="D6SLC8"/>
<protein>
    <recommendedName>
        <fullName evidence="11">Molybdate-binding protein ModA</fullName>
    </recommendedName>
    <alternativeName>
        <fullName evidence="12">Molybdate/tungstate-binding protein ModA</fullName>
    </alternativeName>
</protein>
<evidence type="ECO:0000256" key="6">
    <source>
        <dbReference type="ARBA" id="ARBA00022729"/>
    </source>
</evidence>
<evidence type="ECO:0000256" key="11">
    <source>
        <dbReference type="ARBA" id="ARBA00073171"/>
    </source>
</evidence>
<keyword evidence="4" id="KW-1003">Cell membrane</keyword>
<gene>
    <name evidence="15" type="ORF">Dthio_PD2912</name>
</gene>
<evidence type="ECO:0000256" key="9">
    <source>
        <dbReference type="ARBA" id="ARBA00056002"/>
    </source>
</evidence>
<keyword evidence="16" id="KW-1185">Reference proteome</keyword>
<organism evidence="15 16">
    <name type="scientific">Desulfonatronospira thiodismutans ASO3-1</name>
    <dbReference type="NCBI Taxonomy" id="555779"/>
    <lineage>
        <taxon>Bacteria</taxon>
        <taxon>Pseudomonadati</taxon>
        <taxon>Thermodesulfobacteriota</taxon>
        <taxon>Desulfovibrionia</taxon>
        <taxon>Desulfovibrionales</taxon>
        <taxon>Desulfonatronovibrionaceae</taxon>
        <taxon>Desulfonatronospira</taxon>
    </lineage>
</organism>
<evidence type="ECO:0000256" key="13">
    <source>
        <dbReference type="PIRSR" id="PIRSR004846-1"/>
    </source>
</evidence>
<evidence type="ECO:0000256" key="8">
    <source>
        <dbReference type="ARBA" id="ARBA00023245"/>
    </source>
</evidence>
<feature type="binding site" evidence="13">
    <location>
        <position position="142"/>
    </location>
    <ligand>
        <name>molybdate</name>
        <dbReference type="ChEBI" id="CHEBI:36264"/>
    </ligand>
</feature>
<evidence type="ECO:0000256" key="4">
    <source>
        <dbReference type="ARBA" id="ARBA00022475"/>
    </source>
</evidence>